<evidence type="ECO:0000256" key="1">
    <source>
        <dbReference type="SAM" id="MobiDB-lite"/>
    </source>
</evidence>
<organism evidence="3 4">
    <name type="scientific">Nocardia sputorum</name>
    <dbReference type="NCBI Taxonomy" id="2984338"/>
    <lineage>
        <taxon>Bacteria</taxon>
        <taxon>Bacillati</taxon>
        <taxon>Actinomycetota</taxon>
        <taxon>Actinomycetes</taxon>
        <taxon>Mycobacteriales</taxon>
        <taxon>Nocardiaceae</taxon>
        <taxon>Nocardia</taxon>
    </lineage>
</organism>
<dbReference type="PANTHER" id="PTHR39173">
    <property type="entry name" value="ACETYLTRANSFERASE"/>
    <property type="match status" value="1"/>
</dbReference>
<keyword evidence="4" id="KW-1185">Reference proteome</keyword>
<dbReference type="CDD" id="cd04301">
    <property type="entry name" value="NAT_SF"/>
    <property type="match status" value="1"/>
</dbReference>
<dbReference type="SUPFAM" id="SSF55729">
    <property type="entry name" value="Acyl-CoA N-acyltransferases (Nat)"/>
    <property type="match status" value="1"/>
</dbReference>
<feature type="region of interest" description="Disordered" evidence="1">
    <location>
        <begin position="182"/>
        <end position="201"/>
    </location>
</feature>
<dbReference type="EMBL" id="AP026978">
    <property type="protein sequence ID" value="BDU01603.1"/>
    <property type="molecule type" value="Genomic_DNA"/>
</dbReference>
<dbReference type="Pfam" id="PF13302">
    <property type="entry name" value="Acetyltransf_3"/>
    <property type="match status" value="1"/>
</dbReference>
<name>A0ABM8D2L5_9NOCA</name>
<gene>
    <name evidence="3" type="ORF">IFM12276_46310</name>
</gene>
<dbReference type="InterPro" id="IPR000182">
    <property type="entry name" value="GNAT_dom"/>
</dbReference>
<evidence type="ECO:0000259" key="2">
    <source>
        <dbReference type="PROSITE" id="PS51186"/>
    </source>
</evidence>
<dbReference type="PANTHER" id="PTHR39173:SF1">
    <property type="entry name" value="ACETYLTRANSFERASE"/>
    <property type="match status" value="1"/>
</dbReference>
<accession>A0ABM8D2L5</accession>
<dbReference type="Gene3D" id="3.40.630.30">
    <property type="match status" value="1"/>
</dbReference>
<dbReference type="PROSITE" id="PS51186">
    <property type="entry name" value="GNAT"/>
    <property type="match status" value="1"/>
</dbReference>
<protein>
    <submittedName>
        <fullName evidence="3">Acetyltransferase</fullName>
    </submittedName>
</protein>
<feature type="domain" description="N-acetyltransferase" evidence="2">
    <location>
        <begin position="40"/>
        <end position="182"/>
    </location>
</feature>
<reference evidence="3 4" key="1">
    <citation type="submission" date="2022-11" db="EMBL/GenBank/DDBJ databases">
        <title>Genome Sequencing of Nocardia sp. ON39_IFM12276 and assembly.</title>
        <authorList>
            <person name="Shimojima M."/>
            <person name="Toyokawa M."/>
            <person name="Uesaka K."/>
        </authorList>
    </citation>
    <scope>NUCLEOTIDE SEQUENCE [LARGE SCALE GENOMIC DNA]</scope>
    <source>
        <strain evidence="3 4">IFM 12276</strain>
    </source>
</reference>
<dbReference type="Proteomes" id="UP001317870">
    <property type="component" value="Chromosome"/>
</dbReference>
<evidence type="ECO:0000313" key="3">
    <source>
        <dbReference type="EMBL" id="BDU01603.1"/>
    </source>
</evidence>
<sequence length="201" mass="22392">MQPALYRRDMPALIAPTTRLHTAWLEAHDEWGPGPHEDGFGLRPYDEVRSPTGFAAWVARLADESGQAWAETGRARCTYRWIVEDDRVLGGIALRHGFDDFVRWAGHIGYGIRPSARRRGLATWALSRMLGEAEKLGMDRVLIVCAADNAPSAKTIERRGGVLERIVDTPLGPARRYWVSTGDHDQRPALRQTGNPAADVK</sequence>
<dbReference type="InterPro" id="IPR016181">
    <property type="entry name" value="Acyl_CoA_acyltransferase"/>
</dbReference>
<proteinExistence type="predicted"/>
<evidence type="ECO:0000313" key="4">
    <source>
        <dbReference type="Proteomes" id="UP001317870"/>
    </source>
</evidence>